<dbReference type="Pfam" id="PF01602">
    <property type="entry name" value="Adaptin_N"/>
    <property type="match status" value="1"/>
</dbReference>
<dbReference type="GO" id="GO:0016192">
    <property type="term" value="P:vesicle-mediated transport"/>
    <property type="evidence" value="ECO:0007669"/>
    <property type="project" value="InterPro"/>
</dbReference>
<keyword evidence="15" id="KW-1185">Reference proteome</keyword>
<dbReference type="EMBL" id="QCYY01002992">
    <property type="protein sequence ID" value="ROT66085.1"/>
    <property type="molecule type" value="Genomic_DNA"/>
</dbReference>
<evidence type="ECO:0000256" key="5">
    <source>
        <dbReference type="ARBA" id="ARBA00022553"/>
    </source>
</evidence>
<keyword evidence="6 11" id="KW-0653">Protein transport</keyword>
<dbReference type="Pfam" id="PF14796">
    <property type="entry name" value="AP3B1_C"/>
    <property type="match status" value="1"/>
</dbReference>
<dbReference type="GO" id="GO:0006886">
    <property type="term" value="P:intracellular protein transport"/>
    <property type="evidence" value="ECO:0007669"/>
    <property type="project" value="InterPro"/>
</dbReference>
<keyword evidence="4 11" id="KW-0813">Transport</keyword>
<reference evidence="14 15" key="2">
    <citation type="submission" date="2019-01" db="EMBL/GenBank/DDBJ databases">
        <title>The decoding of complex shrimp genome reveals the adaptation for benthos swimmer, frequently molting mechanism and breeding impact on genome.</title>
        <authorList>
            <person name="Sun Y."/>
            <person name="Gao Y."/>
            <person name="Yu Y."/>
        </authorList>
    </citation>
    <scope>NUCLEOTIDE SEQUENCE [LARGE SCALE GENOMIC DNA]</scope>
    <source>
        <tissue evidence="14">Muscle</tissue>
    </source>
</reference>
<evidence type="ECO:0000256" key="10">
    <source>
        <dbReference type="ARBA" id="ARBA00023570"/>
    </source>
</evidence>
<dbReference type="InterPro" id="IPR016024">
    <property type="entry name" value="ARM-type_fold"/>
</dbReference>
<feature type="compositionally biased region" description="Acidic residues" evidence="12">
    <location>
        <begin position="274"/>
        <end position="284"/>
    </location>
</feature>
<dbReference type="InterPro" id="IPR026739">
    <property type="entry name" value="AP_beta"/>
</dbReference>
<comment type="subcellular location">
    <subcellularLocation>
        <location evidence="1">Cytoplasmic vesicle</location>
        <location evidence="1">Clathrin-coated vesicle membrane</location>
        <topology evidence="1">Peripheral membrane protein</topology>
        <orientation evidence="1">Cytoplasmic side</orientation>
    </subcellularLocation>
    <subcellularLocation>
        <location evidence="2">Golgi apparatus</location>
    </subcellularLocation>
</comment>
<name>A0A3R7MNC3_PENVA</name>
<dbReference type="InterPro" id="IPR002553">
    <property type="entry name" value="Clathrin/coatomer_adapt-like_N"/>
</dbReference>
<dbReference type="GO" id="GO:0030123">
    <property type="term" value="C:AP-3 adaptor complex"/>
    <property type="evidence" value="ECO:0007669"/>
    <property type="project" value="UniProtKB-UniRule"/>
</dbReference>
<evidence type="ECO:0000256" key="3">
    <source>
        <dbReference type="ARBA" id="ARBA00006613"/>
    </source>
</evidence>
<dbReference type="GO" id="GO:0030665">
    <property type="term" value="C:clathrin-coated vesicle membrane"/>
    <property type="evidence" value="ECO:0007669"/>
    <property type="project" value="UniProtKB-SubCell"/>
</dbReference>
<keyword evidence="5" id="KW-0597">Phosphoprotein</keyword>
<keyword evidence="9" id="KW-0968">Cytoplasmic vesicle</keyword>
<protein>
    <recommendedName>
        <fullName evidence="11">AP-3 complex subunit beta</fullName>
    </recommendedName>
</protein>
<accession>A0A3R7MNC3</accession>
<dbReference type="OrthoDB" id="302453at2759"/>
<dbReference type="InterPro" id="IPR011989">
    <property type="entry name" value="ARM-like"/>
</dbReference>
<reference evidence="14 15" key="1">
    <citation type="submission" date="2018-04" db="EMBL/GenBank/DDBJ databases">
        <authorList>
            <person name="Zhang X."/>
            <person name="Yuan J."/>
            <person name="Li F."/>
            <person name="Xiang J."/>
        </authorList>
    </citation>
    <scope>NUCLEOTIDE SEQUENCE [LARGE SCALE GENOMIC DNA]</scope>
    <source>
        <tissue evidence="14">Muscle</tissue>
    </source>
</reference>
<dbReference type="Gene3D" id="1.25.10.10">
    <property type="entry name" value="Leucine-rich Repeat Variant"/>
    <property type="match status" value="1"/>
</dbReference>
<dbReference type="AlphaFoldDB" id="A0A3R7MNC3"/>
<dbReference type="SMART" id="SM01355">
    <property type="entry name" value="AP3B1_C"/>
    <property type="match status" value="1"/>
</dbReference>
<gene>
    <name evidence="14" type="ORF">C7M84_015918</name>
</gene>
<dbReference type="PIRSF" id="PIRSF037096">
    <property type="entry name" value="AP3_complex_beta"/>
    <property type="match status" value="1"/>
</dbReference>
<feature type="compositionally biased region" description="Acidic residues" evidence="12">
    <location>
        <begin position="695"/>
        <end position="714"/>
    </location>
</feature>
<keyword evidence="7" id="KW-0333">Golgi apparatus</keyword>
<evidence type="ECO:0000256" key="1">
    <source>
        <dbReference type="ARBA" id="ARBA00004145"/>
    </source>
</evidence>
<evidence type="ECO:0000256" key="2">
    <source>
        <dbReference type="ARBA" id="ARBA00004555"/>
    </source>
</evidence>
<dbReference type="Proteomes" id="UP000283509">
    <property type="component" value="Unassembled WGS sequence"/>
</dbReference>
<evidence type="ECO:0000256" key="6">
    <source>
        <dbReference type="ARBA" id="ARBA00022927"/>
    </source>
</evidence>
<feature type="region of interest" description="Disordered" evidence="12">
    <location>
        <begin position="270"/>
        <end position="294"/>
    </location>
</feature>
<evidence type="ECO:0000256" key="9">
    <source>
        <dbReference type="ARBA" id="ARBA00023329"/>
    </source>
</evidence>
<evidence type="ECO:0000313" key="15">
    <source>
        <dbReference type="Proteomes" id="UP000283509"/>
    </source>
</evidence>
<evidence type="ECO:0000259" key="13">
    <source>
        <dbReference type="SMART" id="SM01355"/>
    </source>
</evidence>
<dbReference type="InterPro" id="IPR029390">
    <property type="entry name" value="AP3B_C"/>
</dbReference>
<dbReference type="GO" id="GO:0005794">
    <property type="term" value="C:Golgi apparatus"/>
    <property type="evidence" value="ECO:0007669"/>
    <property type="project" value="UniProtKB-SubCell"/>
</dbReference>
<feature type="region of interest" description="Disordered" evidence="12">
    <location>
        <begin position="634"/>
        <end position="741"/>
    </location>
</feature>
<sequence>MYSQPLNPDSYMAQVRGTTISENNHIQTIEFVVPIQVSQDAPRHEDLKQMLDSNKDGLKLEAMKRIIGMVAKGRDASDLFPAVVKNVVSANLEVKKLVYVYLVRYAEEQQDLALLSISTFQRALKDPNQLIRACALRVLSSIRVPVIVPIMMLAIKDAVSDMSPYVRKTAAHAIPKLYNLDPEQKEELIQVIEKLLSDKTTLVVGSAVMAFEEVCPERIDLIHKNYRKLCNLLVDVEEWGQVIIINMLTRYARTQFIDPNAGEGLEEKEKPFYEDEQEEPEDADTLSKRPKTMDPDHRLLLRNTKPLLQSRNAAVVLAVAQLYQHIAPRAEVSQVARALVRLLRSHREVQAVVLTNIASMSTRRKGMFEPYLKSFFVRSSDPTHIKALKLEVLTNLATDANISVILREFQTYIGSSDKEFVAATIQAIGRCASNIREVTDTCLSGLVSLLSNRDESVVGESVVVIRKLLQSETVGHKDIISHMARLVDNIKIPMARASILWLLGEYCDKVPKIAPDVLRKMAKTFITEEDIVKLQILTLATKLYLTNPKQTRLLCQYVYNLAKYDTNYDIRDRARLTRALVFPSQGHEDNKLAKHAKKIFLATKPPPVQQSSFKDRDQFQLSTLSHFINARASGYQDLPPFPDDAPDPSVRNVEMPAPVTPVFKSAHQKKKPQKRTRGKAKRKSGGGGRKREASESSESESSSDEESENSESSDEDTKKKKSKEKMSNKSKATQGGGNRTNLDLLLDLDDIPPAMDTPLLTPSLGGLLTPTPTAQPAQPLPPGASIQPASAKFVPTTTHELLNRFTGVGLSVGARFTRSPHLYSPKMTSVELTFTNNGTEEIRDISIGRKKLAPGMSLHEFAGIAVLNADTTLYGTLGVDFNDTTQPAVFDLIAGGRTFSISVTAPIGELMTPLAMSEADFNLNQGKLRGMNELSGTAKLPSEQKNIKALVDHVYEIANLLQVQSSSDNVLKFGGQTVSGKVLVLLSLTVPEETAECSITINCEKMVVSSMLLKELQSALTKD</sequence>
<comment type="caution">
    <text evidence="14">The sequence shown here is derived from an EMBL/GenBank/DDBJ whole genome shotgun (WGS) entry which is preliminary data.</text>
</comment>
<dbReference type="InterPro" id="IPR056314">
    <property type="entry name" value="AP3B1/2_C"/>
</dbReference>
<dbReference type="InterPro" id="IPR026740">
    <property type="entry name" value="AP3_beta"/>
</dbReference>
<dbReference type="SUPFAM" id="SSF48371">
    <property type="entry name" value="ARM repeat"/>
    <property type="match status" value="1"/>
</dbReference>
<evidence type="ECO:0000256" key="7">
    <source>
        <dbReference type="ARBA" id="ARBA00023034"/>
    </source>
</evidence>
<comment type="function">
    <text evidence="10">Subunit of non-clathrin- and clathrin-associated adaptor protein complex 3 (AP-3) that plays a role in protein sorting in the late-Golgi/trans-Golgi network (TGN) and/or endosomes. The AP complexes mediate both the recruitment of clathrin to membranes and the recognition of sorting signals within the cytosolic tails of transmembrane cargo molecules. AP-3 appears to be involved in the sorting of a subset of transmembrane proteins targeted to lysosomes and lysosome-related organelles. In concert with the BLOC-1 complex, AP-3 is required to target cargos into vesicles assembled at cell bodies for delivery into neurites and nerve terminals.</text>
</comment>
<dbReference type="STRING" id="6689.A0A3R7MNC3"/>
<comment type="similarity">
    <text evidence="3 11">Belongs to the adaptor complexes large subunit family.</text>
</comment>
<feature type="compositionally biased region" description="Basic and acidic residues" evidence="12">
    <location>
        <begin position="285"/>
        <end position="294"/>
    </location>
</feature>
<proteinExistence type="inferred from homology"/>
<evidence type="ECO:0000256" key="4">
    <source>
        <dbReference type="ARBA" id="ARBA00022448"/>
    </source>
</evidence>
<dbReference type="PANTHER" id="PTHR11134">
    <property type="entry name" value="ADAPTOR COMPLEX SUBUNIT BETA FAMILY MEMBER"/>
    <property type="match status" value="1"/>
</dbReference>
<feature type="domain" description="AP-3 complex subunit beta C-terminal" evidence="13">
    <location>
        <begin position="738"/>
        <end position="886"/>
    </location>
</feature>
<evidence type="ECO:0000313" key="14">
    <source>
        <dbReference type="EMBL" id="ROT66085.1"/>
    </source>
</evidence>
<evidence type="ECO:0000256" key="12">
    <source>
        <dbReference type="SAM" id="MobiDB-lite"/>
    </source>
</evidence>
<dbReference type="Pfam" id="PF24080">
    <property type="entry name" value="AP3B1_C_2"/>
    <property type="match status" value="1"/>
</dbReference>
<evidence type="ECO:0000256" key="8">
    <source>
        <dbReference type="ARBA" id="ARBA00023136"/>
    </source>
</evidence>
<evidence type="ECO:0000256" key="11">
    <source>
        <dbReference type="PIRNR" id="PIRNR037096"/>
    </source>
</evidence>
<feature type="compositionally biased region" description="Basic residues" evidence="12">
    <location>
        <begin position="666"/>
        <end position="684"/>
    </location>
</feature>
<keyword evidence="8 11" id="KW-0472">Membrane</keyword>
<organism evidence="14 15">
    <name type="scientific">Penaeus vannamei</name>
    <name type="common">Whiteleg shrimp</name>
    <name type="synonym">Litopenaeus vannamei</name>
    <dbReference type="NCBI Taxonomy" id="6689"/>
    <lineage>
        <taxon>Eukaryota</taxon>
        <taxon>Metazoa</taxon>
        <taxon>Ecdysozoa</taxon>
        <taxon>Arthropoda</taxon>
        <taxon>Crustacea</taxon>
        <taxon>Multicrustacea</taxon>
        <taxon>Malacostraca</taxon>
        <taxon>Eumalacostraca</taxon>
        <taxon>Eucarida</taxon>
        <taxon>Decapoda</taxon>
        <taxon>Dendrobranchiata</taxon>
        <taxon>Penaeoidea</taxon>
        <taxon>Penaeidae</taxon>
        <taxon>Penaeus</taxon>
    </lineage>
</organism>